<feature type="compositionally biased region" description="Polar residues" evidence="1">
    <location>
        <begin position="87"/>
        <end position="100"/>
    </location>
</feature>
<reference evidence="3 4" key="2">
    <citation type="submission" date="2024-05" db="EMBL/GenBank/DDBJ databases">
        <authorList>
            <person name="Chen Y."/>
            <person name="Shah S."/>
            <person name="Dougan E. K."/>
            <person name="Thang M."/>
            <person name="Chan C."/>
        </authorList>
    </citation>
    <scope>NUCLEOTIDE SEQUENCE [LARGE SCALE GENOMIC DNA]</scope>
</reference>
<keyword evidence="4" id="KW-1185">Reference proteome</keyword>
<gene>
    <name evidence="2" type="ORF">C1SCF055_LOCUS5610</name>
</gene>
<comment type="caution">
    <text evidence="2">The sequence shown here is derived from an EMBL/GenBank/DDBJ whole genome shotgun (WGS) entry which is preliminary data.</text>
</comment>
<dbReference type="EMBL" id="CAMXCT020000346">
    <property type="protein sequence ID" value="CAL1130847.1"/>
    <property type="molecule type" value="Genomic_DNA"/>
</dbReference>
<dbReference type="OrthoDB" id="10328783at2759"/>
<organism evidence="2">
    <name type="scientific">Cladocopium goreaui</name>
    <dbReference type="NCBI Taxonomy" id="2562237"/>
    <lineage>
        <taxon>Eukaryota</taxon>
        <taxon>Sar</taxon>
        <taxon>Alveolata</taxon>
        <taxon>Dinophyceae</taxon>
        <taxon>Suessiales</taxon>
        <taxon>Symbiodiniaceae</taxon>
        <taxon>Cladocopium</taxon>
    </lineage>
</organism>
<name>A0A9P1BQE6_9DINO</name>
<proteinExistence type="predicted"/>
<dbReference type="EMBL" id="CAMXCT010000346">
    <property type="protein sequence ID" value="CAI3977472.1"/>
    <property type="molecule type" value="Genomic_DNA"/>
</dbReference>
<evidence type="ECO:0000256" key="1">
    <source>
        <dbReference type="SAM" id="MobiDB-lite"/>
    </source>
</evidence>
<evidence type="ECO:0000313" key="2">
    <source>
        <dbReference type="EMBL" id="CAI3977472.1"/>
    </source>
</evidence>
<feature type="region of interest" description="Disordered" evidence="1">
    <location>
        <begin position="65"/>
        <end position="100"/>
    </location>
</feature>
<accession>A0A9P1BQE6</accession>
<reference evidence="2" key="1">
    <citation type="submission" date="2022-10" db="EMBL/GenBank/DDBJ databases">
        <authorList>
            <person name="Chen Y."/>
            <person name="Dougan E. K."/>
            <person name="Chan C."/>
            <person name="Rhodes N."/>
            <person name="Thang M."/>
        </authorList>
    </citation>
    <scope>NUCLEOTIDE SEQUENCE</scope>
</reference>
<evidence type="ECO:0000313" key="4">
    <source>
        <dbReference type="Proteomes" id="UP001152797"/>
    </source>
</evidence>
<protein>
    <submittedName>
        <fullName evidence="2">Uncharacterized protein</fullName>
    </submittedName>
</protein>
<sequence>MDYLERFVVYRCLAPLPFHHLGRGEEWWPDRCLALLSQLQDLDPEVGRQRGQELLAMLMEAPLSKASSVREPPGLRQSLGPRPGSELLSTAVPSQSQTFSQPWIPLGTAFAQGNRTSHPNGFAL</sequence>
<evidence type="ECO:0000313" key="3">
    <source>
        <dbReference type="EMBL" id="CAL4764784.1"/>
    </source>
</evidence>
<dbReference type="AlphaFoldDB" id="A0A9P1BQE6"/>
<dbReference type="Proteomes" id="UP001152797">
    <property type="component" value="Unassembled WGS sequence"/>
</dbReference>
<dbReference type="EMBL" id="CAMXCT030000346">
    <property type="protein sequence ID" value="CAL4764784.1"/>
    <property type="molecule type" value="Genomic_DNA"/>
</dbReference>